<gene>
    <name evidence="6" type="ORF">DN051_38145</name>
</gene>
<evidence type="ECO:0000256" key="4">
    <source>
        <dbReference type="PROSITE-ProRule" id="PRU00335"/>
    </source>
</evidence>
<dbReference type="RefSeq" id="WP_112441423.1">
    <property type="nucleotide sequence ID" value="NZ_CP030073.1"/>
</dbReference>
<dbReference type="InterPro" id="IPR036271">
    <property type="entry name" value="Tet_transcr_reg_TetR-rel_C_sf"/>
</dbReference>
<dbReference type="GO" id="GO:0000976">
    <property type="term" value="F:transcription cis-regulatory region binding"/>
    <property type="evidence" value="ECO:0007669"/>
    <property type="project" value="TreeGrafter"/>
</dbReference>
<dbReference type="Pfam" id="PF00440">
    <property type="entry name" value="TetR_N"/>
    <property type="match status" value="1"/>
</dbReference>
<dbReference type="GO" id="GO:0003700">
    <property type="term" value="F:DNA-binding transcription factor activity"/>
    <property type="evidence" value="ECO:0007669"/>
    <property type="project" value="TreeGrafter"/>
</dbReference>
<keyword evidence="2 4" id="KW-0238">DNA-binding</keyword>
<dbReference type="InterPro" id="IPR049445">
    <property type="entry name" value="TetR_SbtR-like_C"/>
</dbReference>
<name>A0A2Z4J9G6_9ACTN</name>
<accession>A0A2Z4J9G6</accession>
<feature type="DNA-binding region" description="H-T-H motif" evidence="4">
    <location>
        <begin position="44"/>
        <end position="63"/>
    </location>
</feature>
<evidence type="ECO:0000256" key="2">
    <source>
        <dbReference type="ARBA" id="ARBA00023125"/>
    </source>
</evidence>
<dbReference type="Gene3D" id="1.10.357.10">
    <property type="entry name" value="Tetracycline Repressor, domain 2"/>
    <property type="match status" value="1"/>
</dbReference>
<keyword evidence="1" id="KW-0805">Transcription regulation</keyword>
<dbReference type="InterPro" id="IPR009057">
    <property type="entry name" value="Homeodomain-like_sf"/>
</dbReference>
<dbReference type="AlphaFoldDB" id="A0A2Z4J9G6"/>
<evidence type="ECO:0000259" key="5">
    <source>
        <dbReference type="PROSITE" id="PS50977"/>
    </source>
</evidence>
<protein>
    <submittedName>
        <fullName evidence="6">TetR/AcrR family transcriptional regulator</fullName>
    </submittedName>
</protein>
<dbReference type="InterPro" id="IPR001647">
    <property type="entry name" value="HTH_TetR"/>
</dbReference>
<evidence type="ECO:0000313" key="6">
    <source>
        <dbReference type="EMBL" id="AWW41745.1"/>
    </source>
</evidence>
<dbReference type="SUPFAM" id="SSF46689">
    <property type="entry name" value="Homeodomain-like"/>
    <property type="match status" value="1"/>
</dbReference>
<sequence length="228" mass="24579">MGSASSGKGGKPAERALRADAERNRRQIVEAARAVFAERGLDVPLEEIAERAGVGIGTLYRRFPGRGDLVSAVFAVKLRDYVTAAEKALQAPDPWAGFCEYVEQICAMQVADRGFADVIMMMLPTSETSEDLFGLGYQAGVEIIRRAQEAGALRQDFVPEDIPLLLMANAGVIQVSRDAAPHAWRRLVAFMLEASRAQNTGPLPAAPTPAQTERAMISYAESKGISLS</sequence>
<evidence type="ECO:0000256" key="1">
    <source>
        <dbReference type="ARBA" id="ARBA00023015"/>
    </source>
</evidence>
<keyword evidence="7" id="KW-1185">Reference proteome</keyword>
<dbReference type="PROSITE" id="PS50977">
    <property type="entry name" value="HTH_TETR_2"/>
    <property type="match status" value="1"/>
</dbReference>
<proteinExistence type="predicted"/>
<organism evidence="6 7">
    <name type="scientific">Streptomyces cadmiisoli</name>
    <dbReference type="NCBI Taxonomy" id="2184053"/>
    <lineage>
        <taxon>Bacteria</taxon>
        <taxon>Bacillati</taxon>
        <taxon>Actinomycetota</taxon>
        <taxon>Actinomycetes</taxon>
        <taxon>Kitasatosporales</taxon>
        <taxon>Streptomycetaceae</taxon>
        <taxon>Streptomyces</taxon>
        <taxon>Streptomyces aurantiacus group</taxon>
    </lineage>
</organism>
<reference evidence="6 7" key="1">
    <citation type="journal article" date="2019" name="Int. J. Syst. Evol. Microbiol.">
        <title>Streptomyces cadmiisoli sp. nov., a novel actinomycete isolated from cadmium-contaminated soil.</title>
        <authorList>
            <person name="Li K."/>
            <person name="Tang X."/>
            <person name="Zhao J."/>
            <person name="Guo Y."/>
            <person name="Tang Y."/>
            <person name="Gao J."/>
        </authorList>
    </citation>
    <scope>NUCLEOTIDE SEQUENCE [LARGE SCALE GENOMIC DNA]</scope>
    <source>
        <strain evidence="6 7">ZFG47</strain>
    </source>
</reference>
<dbReference type="PANTHER" id="PTHR30055:SF234">
    <property type="entry name" value="HTH-TYPE TRANSCRIPTIONAL REGULATOR BETI"/>
    <property type="match status" value="1"/>
</dbReference>
<dbReference type="Pfam" id="PF21597">
    <property type="entry name" value="TetR_C_43"/>
    <property type="match status" value="1"/>
</dbReference>
<dbReference type="KEGG" id="scad:DN051_38145"/>
<evidence type="ECO:0000313" key="7">
    <source>
        <dbReference type="Proteomes" id="UP000249616"/>
    </source>
</evidence>
<dbReference type="SUPFAM" id="SSF48498">
    <property type="entry name" value="Tetracyclin repressor-like, C-terminal domain"/>
    <property type="match status" value="1"/>
</dbReference>
<dbReference type="InterPro" id="IPR050109">
    <property type="entry name" value="HTH-type_TetR-like_transc_reg"/>
</dbReference>
<dbReference type="EMBL" id="CP030073">
    <property type="protein sequence ID" value="AWW41745.1"/>
    <property type="molecule type" value="Genomic_DNA"/>
</dbReference>
<dbReference type="PANTHER" id="PTHR30055">
    <property type="entry name" value="HTH-TYPE TRANSCRIPTIONAL REGULATOR RUTR"/>
    <property type="match status" value="1"/>
</dbReference>
<dbReference type="PRINTS" id="PR00455">
    <property type="entry name" value="HTHTETR"/>
</dbReference>
<keyword evidence="3" id="KW-0804">Transcription</keyword>
<dbReference type="Proteomes" id="UP000249616">
    <property type="component" value="Chromosome"/>
</dbReference>
<feature type="domain" description="HTH tetR-type" evidence="5">
    <location>
        <begin position="22"/>
        <end position="81"/>
    </location>
</feature>
<evidence type="ECO:0000256" key="3">
    <source>
        <dbReference type="ARBA" id="ARBA00023163"/>
    </source>
</evidence>